<dbReference type="Proteomes" id="UP000018419">
    <property type="component" value="Unassembled WGS sequence"/>
</dbReference>
<evidence type="ECO:0000313" key="2">
    <source>
        <dbReference type="Proteomes" id="UP000018419"/>
    </source>
</evidence>
<accession>A0ABM9YP24</accession>
<proteinExistence type="predicted"/>
<organism evidence="1 2">
    <name type="scientific">Acinetobacter radioresistens SK82</name>
    <dbReference type="NCBI Taxonomy" id="596318"/>
    <lineage>
        <taxon>Bacteria</taxon>
        <taxon>Pseudomonadati</taxon>
        <taxon>Pseudomonadota</taxon>
        <taxon>Gammaproteobacteria</taxon>
        <taxon>Moraxellales</taxon>
        <taxon>Moraxellaceae</taxon>
        <taxon>Acinetobacter</taxon>
    </lineage>
</organism>
<sequence length="87" mass="9924">MNLIEKCGGQGPAEMIAALVLSTVACPDGYFPQLQKYFSVLDGHVYLYHEKERQFLPYMDLDKVYLDYVWLKDLKAEIEACMQEGAA</sequence>
<protein>
    <submittedName>
        <fullName evidence="1">Uncharacterized protein</fullName>
    </submittedName>
</protein>
<evidence type="ECO:0000313" key="1">
    <source>
        <dbReference type="EMBL" id="EET82833.1"/>
    </source>
</evidence>
<dbReference type="PROSITE" id="PS51257">
    <property type="entry name" value="PROKAR_LIPOPROTEIN"/>
    <property type="match status" value="1"/>
</dbReference>
<comment type="caution">
    <text evidence="1">The sequence shown here is derived from an EMBL/GenBank/DDBJ whole genome shotgun (WGS) entry which is preliminary data.</text>
</comment>
<reference evidence="1 2" key="1">
    <citation type="submission" date="2009-07" db="EMBL/GenBank/DDBJ databases">
        <authorList>
            <person name="Madupu R."/>
            <person name="Durkin A.S."/>
            <person name="Torralba M."/>
            <person name="Methe B."/>
            <person name="Sutton G.G."/>
            <person name="Strausberg R.L."/>
            <person name="Nelson K.E."/>
        </authorList>
    </citation>
    <scope>NUCLEOTIDE SEQUENCE [LARGE SCALE GENOMIC DNA]</scope>
    <source>
        <strain evidence="1 2">SK82</strain>
    </source>
</reference>
<name>A0ABM9YP24_ACIRA</name>
<keyword evidence="2" id="KW-1185">Reference proteome</keyword>
<gene>
    <name evidence="1" type="ORF">ACIRA0001_1627</name>
</gene>
<dbReference type="EMBL" id="ACVR01000029">
    <property type="protein sequence ID" value="EET82833.1"/>
    <property type="molecule type" value="Genomic_DNA"/>
</dbReference>